<feature type="region of interest" description="Disordered" evidence="1">
    <location>
        <begin position="1"/>
        <end position="60"/>
    </location>
</feature>
<dbReference type="PROSITE" id="PS50222">
    <property type="entry name" value="EF_HAND_2"/>
    <property type="match status" value="2"/>
</dbReference>
<dbReference type="InterPro" id="IPR011992">
    <property type="entry name" value="EF-hand-dom_pair"/>
</dbReference>
<comment type="caution">
    <text evidence="3">The sequence shown here is derived from an EMBL/GenBank/DDBJ whole genome shotgun (WGS) entry which is preliminary data.</text>
</comment>
<dbReference type="Proteomes" id="UP000468901">
    <property type="component" value="Unassembled WGS sequence"/>
</dbReference>
<dbReference type="GO" id="GO:0005509">
    <property type="term" value="F:calcium ion binding"/>
    <property type="evidence" value="ECO:0007669"/>
    <property type="project" value="InterPro"/>
</dbReference>
<proteinExistence type="predicted"/>
<feature type="compositionally biased region" description="Polar residues" evidence="1">
    <location>
        <begin position="48"/>
        <end position="60"/>
    </location>
</feature>
<sequence length="114" mass="11758">MSVAAVSGANQSFATSRASAKMPPQQKMSNLFDSIDTSGSGSIDQSQFDTAFQTNNPPSVFQKQGADAIWSQLDPSGSGSVSKSDFVSTMKQLMVSLRADPSQTASAGTSALSA</sequence>
<dbReference type="InterPro" id="IPR018247">
    <property type="entry name" value="EF_Hand_1_Ca_BS"/>
</dbReference>
<dbReference type="RefSeq" id="WP_152217025.1">
    <property type="nucleotide sequence ID" value="NZ_WESC01000013.1"/>
</dbReference>
<organism evidence="3 4">
    <name type="scientific">Parvibaculum sedimenti</name>
    <dbReference type="NCBI Taxonomy" id="2608632"/>
    <lineage>
        <taxon>Bacteria</taxon>
        <taxon>Pseudomonadati</taxon>
        <taxon>Pseudomonadota</taxon>
        <taxon>Alphaproteobacteria</taxon>
        <taxon>Hyphomicrobiales</taxon>
        <taxon>Parvibaculaceae</taxon>
        <taxon>Parvibaculum</taxon>
    </lineage>
</organism>
<evidence type="ECO:0000313" key="4">
    <source>
        <dbReference type="Proteomes" id="UP000468901"/>
    </source>
</evidence>
<dbReference type="Pfam" id="PF13499">
    <property type="entry name" value="EF-hand_7"/>
    <property type="match status" value="1"/>
</dbReference>
<feature type="compositionally biased region" description="Low complexity" evidence="1">
    <location>
        <begin position="34"/>
        <end position="47"/>
    </location>
</feature>
<dbReference type="InterPro" id="IPR002048">
    <property type="entry name" value="EF_hand_dom"/>
</dbReference>
<dbReference type="Gene3D" id="1.10.238.10">
    <property type="entry name" value="EF-hand"/>
    <property type="match status" value="1"/>
</dbReference>
<keyword evidence="4" id="KW-1185">Reference proteome</keyword>
<feature type="domain" description="EF-hand" evidence="2">
    <location>
        <begin position="61"/>
        <end position="96"/>
    </location>
</feature>
<name>A0A6N6VIP4_9HYPH</name>
<reference evidence="3 4" key="1">
    <citation type="submission" date="2019-09" db="EMBL/GenBank/DDBJ databases">
        <title>Parvibaculum sedimenti sp. nov., isolated from sediment.</title>
        <authorList>
            <person name="Wang Y."/>
        </authorList>
    </citation>
    <scope>NUCLEOTIDE SEQUENCE [LARGE SCALE GENOMIC DNA]</scope>
    <source>
        <strain evidence="3 4">HXT-9</strain>
    </source>
</reference>
<evidence type="ECO:0000313" key="3">
    <source>
        <dbReference type="EMBL" id="KAB7739142.1"/>
    </source>
</evidence>
<gene>
    <name evidence="3" type="ORF">F2P47_14125</name>
</gene>
<feature type="domain" description="EF-hand" evidence="2">
    <location>
        <begin position="23"/>
        <end position="58"/>
    </location>
</feature>
<dbReference type="AlphaFoldDB" id="A0A6N6VIP4"/>
<feature type="compositionally biased region" description="Polar residues" evidence="1">
    <location>
        <begin position="8"/>
        <end position="18"/>
    </location>
</feature>
<accession>A0A6N6VIP4</accession>
<dbReference type="EMBL" id="WESC01000013">
    <property type="protein sequence ID" value="KAB7739142.1"/>
    <property type="molecule type" value="Genomic_DNA"/>
</dbReference>
<dbReference type="SUPFAM" id="SSF47473">
    <property type="entry name" value="EF-hand"/>
    <property type="match status" value="1"/>
</dbReference>
<evidence type="ECO:0000256" key="1">
    <source>
        <dbReference type="SAM" id="MobiDB-lite"/>
    </source>
</evidence>
<protein>
    <recommendedName>
        <fullName evidence="2">EF-hand domain-containing protein</fullName>
    </recommendedName>
</protein>
<dbReference type="PROSITE" id="PS00018">
    <property type="entry name" value="EF_HAND_1"/>
    <property type="match status" value="1"/>
</dbReference>
<evidence type="ECO:0000259" key="2">
    <source>
        <dbReference type="PROSITE" id="PS50222"/>
    </source>
</evidence>